<dbReference type="CDD" id="cd09024">
    <property type="entry name" value="Aldose_epim_lacX"/>
    <property type="match status" value="1"/>
</dbReference>
<reference evidence="1" key="1">
    <citation type="submission" date="2020-12" db="EMBL/GenBank/DDBJ databases">
        <title>Vagococcus allomyrinae sp. nov. and Enterococcus lavae sp. nov., isolated from the larvae of Allomyrina dichotoma.</title>
        <authorList>
            <person name="Lee S.D."/>
        </authorList>
    </citation>
    <scope>NUCLEOTIDE SEQUENCE</scope>
    <source>
        <strain evidence="1">BWB3-3</strain>
    </source>
</reference>
<organism evidence="1 2">
    <name type="scientific">Vagococcus allomyrinae</name>
    <dbReference type="NCBI Taxonomy" id="2794353"/>
    <lineage>
        <taxon>Bacteria</taxon>
        <taxon>Bacillati</taxon>
        <taxon>Bacillota</taxon>
        <taxon>Bacilli</taxon>
        <taxon>Lactobacillales</taxon>
        <taxon>Enterococcaceae</taxon>
        <taxon>Vagococcus</taxon>
    </lineage>
</organism>
<evidence type="ECO:0000313" key="1">
    <source>
        <dbReference type="EMBL" id="MBP1041700.1"/>
    </source>
</evidence>
<dbReference type="GO" id="GO:0005975">
    <property type="term" value="P:carbohydrate metabolic process"/>
    <property type="evidence" value="ECO:0007669"/>
    <property type="project" value="InterPro"/>
</dbReference>
<dbReference type="InterPro" id="IPR008183">
    <property type="entry name" value="Aldose_1/G6P_1-epimerase"/>
</dbReference>
<dbReference type="SUPFAM" id="SSF74650">
    <property type="entry name" value="Galactose mutarotase-like"/>
    <property type="match status" value="1"/>
</dbReference>
<dbReference type="InterPro" id="IPR014718">
    <property type="entry name" value="GH-type_carb-bd"/>
</dbReference>
<proteinExistence type="predicted"/>
<keyword evidence="2" id="KW-1185">Reference proteome</keyword>
<dbReference type="PANTHER" id="PTHR11122:SF13">
    <property type="entry name" value="GLUCOSE-6-PHOSPHATE 1-EPIMERASE"/>
    <property type="match status" value="1"/>
</dbReference>
<accession>A0A940SUV5</accession>
<name>A0A940SUV5_9ENTE</name>
<dbReference type="Proteomes" id="UP000674938">
    <property type="component" value="Unassembled WGS sequence"/>
</dbReference>
<dbReference type="InterPro" id="IPR011013">
    <property type="entry name" value="Gal_mutarotase_sf_dom"/>
</dbReference>
<dbReference type="RefSeq" id="WP_209528034.1">
    <property type="nucleotide sequence ID" value="NZ_JAEEGA010000007.1"/>
</dbReference>
<dbReference type="Gene3D" id="2.70.98.10">
    <property type="match status" value="1"/>
</dbReference>
<dbReference type="PANTHER" id="PTHR11122">
    <property type="entry name" value="APOSPORY-ASSOCIATED PROTEIN C-RELATED"/>
    <property type="match status" value="1"/>
</dbReference>
<sequence>MAWVIENDVLRASFSELGGELQSLVAKETGIEYLWQGNAEFWGRRSPVLFPFVGRLKDDQYSYQGKTYHMGQHGFARDQRFVAKQESQTCLSFFLKSNAETLKIYPFEFELILTYELKDSRLKCGYGVRNIGESEMFFSIGGHPAFNVPIDGEGRFDDYFLQFSPRKSRLSLPLAGAYVDNENKTLGQTNTDILLTRELFKNDALIYETVGPNSYSIKSEKTSHSVTVSYDDMPFVGIWSPYPKEAPFVCIEPWCGIADTVQSTGDLVEKLGINQLDVGEQFHQVYQIEIS</sequence>
<protein>
    <submittedName>
        <fullName evidence="1">Aldose 1-epimerase family protein</fullName>
    </submittedName>
</protein>
<dbReference type="GO" id="GO:0016853">
    <property type="term" value="F:isomerase activity"/>
    <property type="evidence" value="ECO:0007669"/>
    <property type="project" value="InterPro"/>
</dbReference>
<dbReference type="Pfam" id="PF01263">
    <property type="entry name" value="Aldose_epim"/>
    <property type="match status" value="1"/>
</dbReference>
<gene>
    <name evidence="1" type="ORF">I6N95_11840</name>
</gene>
<dbReference type="GO" id="GO:0030246">
    <property type="term" value="F:carbohydrate binding"/>
    <property type="evidence" value="ECO:0007669"/>
    <property type="project" value="InterPro"/>
</dbReference>
<comment type="caution">
    <text evidence="1">The sequence shown here is derived from an EMBL/GenBank/DDBJ whole genome shotgun (WGS) entry which is preliminary data.</text>
</comment>
<dbReference type="AlphaFoldDB" id="A0A940SUV5"/>
<dbReference type="InterPro" id="IPR037481">
    <property type="entry name" value="LacX"/>
</dbReference>
<dbReference type="EMBL" id="JAEEGA010000007">
    <property type="protein sequence ID" value="MBP1041700.1"/>
    <property type="molecule type" value="Genomic_DNA"/>
</dbReference>
<evidence type="ECO:0000313" key="2">
    <source>
        <dbReference type="Proteomes" id="UP000674938"/>
    </source>
</evidence>